<keyword evidence="1" id="KW-0805">Transcription regulation</keyword>
<dbReference type="SUPFAM" id="SSF46894">
    <property type="entry name" value="C-terminal effector domain of the bipartite response regulators"/>
    <property type="match status" value="1"/>
</dbReference>
<evidence type="ECO:0000256" key="2">
    <source>
        <dbReference type="ARBA" id="ARBA00023125"/>
    </source>
</evidence>
<dbReference type="PANTHER" id="PTHR44688:SF16">
    <property type="entry name" value="DNA-BINDING TRANSCRIPTIONAL ACTIVATOR DEVR_DOSR"/>
    <property type="match status" value="1"/>
</dbReference>
<gene>
    <name evidence="5" type="ordered locus">Hden_2037</name>
</gene>
<name>D8JPV4_HYPDA</name>
<dbReference type="Proteomes" id="UP000002033">
    <property type="component" value="Chromosome"/>
</dbReference>
<keyword evidence="6" id="KW-1185">Reference proteome</keyword>
<dbReference type="PROSITE" id="PS50043">
    <property type="entry name" value="HTH_LUXR_2"/>
    <property type="match status" value="1"/>
</dbReference>
<organism evidence="5 6">
    <name type="scientific">Hyphomicrobium denitrificans (strain ATCC 51888 / DSM 1869 / NCIMB 11706 / TK 0415)</name>
    <dbReference type="NCBI Taxonomy" id="582899"/>
    <lineage>
        <taxon>Bacteria</taxon>
        <taxon>Pseudomonadati</taxon>
        <taxon>Pseudomonadota</taxon>
        <taxon>Alphaproteobacteria</taxon>
        <taxon>Hyphomicrobiales</taxon>
        <taxon>Hyphomicrobiaceae</taxon>
        <taxon>Hyphomicrobium</taxon>
    </lineage>
</organism>
<dbReference type="AlphaFoldDB" id="D8JPV4"/>
<dbReference type="OrthoDB" id="343383at2"/>
<dbReference type="RefSeq" id="WP_013215997.1">
    <property type="nucleotide sequence ID" value="NC_014313.1"/>
</dbReference>
<dbReference type="GO" id="GO:0006355">
    <property type="term" value="P:regulation of DNA-templated transcription"/>
    <property type="evidence" value="ECO:0007669"/>
    <property type="project" value="InterPro"/>
</dbReference>
<dbReference type="InterPro" id="IPR016032">
    <property type="entry name" value="Sig_transdc_resp-reg_C-effctor"/>
</dbReference>
<evidence type="ECO:0000256" key="1">
    <source>
        <dbReference type="ARBA" id="ARBA00023015"/>
    </source>
</evidence>
<proteinExistence type="predicted"/>
<evidence type="ECO:0000256" key="3">
    <source>
        <dbReference type="ARBA" id="ARBA00023163"/>
    </source>
</evidence>
<dbReference type="PROSITE" id="PS00622">
    <property type="entry name" value="HTH_LUXR_1"/>
    <property type="match status" value="1"/>
</dbReference>
<dbReference type="SMART" id="SM00421">
    <property type="entry name" value="HTH_LUXR"/>
    <property type="match status" value="1"/>
</dbReference>
<evidence type="ECO:0000313" key="5">
    <source>
        <dbReference type="EMBL" id="ADJ23838.1"/>
    </source>
</evidence>
<sequence>MSGKSKTTPVTRLTDEEWFHRTGRVAMSIGQDTFHRELLELFGSAMQHDSSWIMRYSRFAPPDVLYTHNVPDEIVQLYTRECSTIDPYSSHWKTRGAPGVLTLSRLKSENVEFIIYEKMFGAAANISDELAMFFTTVGHCCLALFLVREKGTFSAADVARAELIFPALDGYHHAHLSSLFNELKYSNRSGMDAFIKRPMLIQDRFHEQVYASDSWIQAAAQDPAIDEIVHAGASKAAQKFELRNFILRSEALDRHFPLAPGGRIYALEPNASAKTQHEHVDQVAATLSDFTRREREILALIMMGQSTGEIAQKLEISKGTIKNCRLRIYRKADVTSERALVNKFTSIFR</sequence>
<dbReference type="GO" id="GO:0003677">
    <property type="term" value="F:DNA binding"/>
    <property type="evidence" value="ECO:0007669"/>
    <property type="project" value="UniProtKB-KW"/>
</dbReference>
<evidence type="ECO:0000313" key="6">
    <source>
        <dbReference type="Proteomes" id="UP000002033"/>
    </source>
</evidence>
<dbReference type="InterPro" id="IPR036388">
    <property type="entry name" value="WH-like_DNA-bd_sf"/>
</dbReference>
<evidence type="ECO:0000259" key="4">
    <source>
        <dbReference type="PROSITE" id="PS50043"/>
    </source>
</evidence>
<dbReference type="Pfam" id="PF00196">
    <property type="entry name" value="GerE"/>
    <property type="match status" value="1"/>
</dbReference>
<accession>D8JPV4</accession>
<reference evidence="6" key="1">
    <citation type="journal article" date="2011" name="J. Bacteriol.">
        <title>Genome sequences of eight morphologically diverse alphaproteobacteria.</title>
        <authorList>
            <consortium name="US DOE Joint Genome Institute"/>
            <person name="Brown P.J."/>
            <person name="Kysela D.T."/>
            <person name="Buechlein A."/>
            <person name="Hemmerich C."/>
            <person name="Brun Y.V."/>
        </authorList>
    </citation>
    <scope>NUCLEOTIDE SEQUENCE [LARGE SCALE GENOMIC DNA]</scope>
    <source>
        <strain evidence="6">ATCC 51888 / DSM 1869 / NCIB 11706 / TK 0415</strain>
    </source>
</reference>
<dbReference type="PRINTS" id="PR00038">
    <property type="entry name" value="HTHLUXR"/>
</dbReference>
<dbReference type="STRING" id="582899.Hden_2037"/>
<dbReference type="InterPro" id="IPR000792">
    <property type="entry name" value="Tscrpt_reg_LuxR_C"/>
</dbReference>
<dbReference type="HOGENOM" id="CLU_049868_0_0_5"/>
<feature type="domain" description="HTH luxR-type" evidence="4">
    <location>
        <begin position="283"/>
        <end position="348"/>
    </location>
</feature>
<keyword evidence="3" id="KW-0804">Transcription</keyword>
<dbReference type="Gene3D" id="1.10.10.10">
    <property type="entry name" value="Winged helix-like DNA-binding domain superfamily/Winged helix DNA-binding domain"/>
    <property type="match status" value="1"/>
</dbReference>
<dbReference type="KEGG" id="hdn:Hden_2037"/>
<dbReference type="eggNOG" id="COG2197">
    <property type="taxonomic scope" value="Bacteria"/>
</dbReference>
<dbReference type="CDD" id="cd06170">
    <property type="entry name" value="LuxR_C_like"/>
    <property type="match status" value="1"/>
</dbReference>
<keyword evidence="2" id="KW-0238">DNA-binding</keyword>
<protein>
    <submittedName>
        <fullName evidence="5">Transcriptional regulator, LuxR family</fullName>
    </submittedName>
</protein>
<dbReference type="PANTHER" id="PTHR44688">
    <property type="entry name" value="DNA-BINDING TRANSCRIPTIONAL ACTIVATOR DEVR_DOSR"/>
    <property type="match status" value="1"/>
</dbReference>
<dbReference type="EMBL" id="CP002083">
    <property type="protein sequence ID" value="ADJ23838.1"/>
    <property type="molecule type" value="Genomic_DNA"/>
</dbReference>